<dbReference type="Proteomes" id="UP001594351">
    <property type="component" value="Unassembled WGS sequence"/>
</dbReference>
<keyword evidence="1" id="KW-0472">Membrane</keyword>
<keyword evidence="1" id="KW-1133">Transmembrane helix</keyword>
<evidence type="ECO:0000313" key="4">
    <source>
        <dbReference type="Proteomes" id="UP001594351"/>
    </source>
</evidence>
<reference evidence="3 4" key="1">
    <citation type="submission" date="2024-09" db="EMBL/GenBank/DDBJ databases">
        <title>Laminarin stimulates single cell rates of sulfate reduction while oxygen inhibits transcriptomic activity in coastal marine sediment.</title>
        <authorList>
            <person name="Lindsay M."/>
            <person name="Orcutt B."/>
            <person name="Emerson D."/>
            <person name="Stepanauskas R."/>
            <person name="D'Angelo T."/>
        </authorList>
    </citation>
    <scope>NUCLEOTIDE SEQUENCE [LARGE SCALE GENOMIC DNA]</scope>
    <source>
        <strain evidence="3">SAG AM-311-K15</strain>
    </source>
</reference>
<gene>
    <name evidence="3" type="ORF">ACFL27_20910</name>
</gene>
<dbReference type="InterPro" id="IPR050834">
    <property type="entry name" value="Glycosyltransf_2"/>
</dbReference>
<dbReference type="InterPro" id="IPR029044">
    <property type="entry name" value="Nucleotide-diphossugar_trans"/>
</dbReference>
<keyword evidence="4" id="KW-1185">Reference proteome</keyword>
<feature type="domain" description="Glycosyltransferase 2-like" evidence="2">
    <location>
        <begin position="8"/>
        <end position="130"/>
    </location>
</feature>
<protein>
    <submittedName>
        <fullName evidence="3">Glycosyltransferase</fullName>
        <ecNumber evidence="3">2.4.-.-</ecNumber>
    </submittedName>
</protein>
<accession>A0ABV6Z2I0</accession>
<comment type="caution">
    <text evidence="3">The sequence shown here is derived from an EMBL/GenBank/DDBJ whole genome shotgun (WGS) entry which is preliminary data.</text>
</comment>
<dbReference type="SUPFAM" id="SSF53448">
    <property type="entry name" value="Nucleotide-diphospho-sugar transferases"/>
    <property type="match status" value="1"/>
</dbReference>
<proteinExistence type="predicted"/>
<evidence type="ECO:0000256" key="1">
    <source>
        <dbReference type="SAM" id="Phobius"/>
    </source>
</evidence>
<evidence type="ECO:0000313" key="3">
    <source>
        <dbReference type="EMBL" id="MFC1852667.1"/>
    </source>
</evidence>
<dbReference type="PANTHER" id="PTHR43685">
    <property type="entry name" value="GLYCOSYLTRANSFERASE"/>
    <property type="match status" value="1"/>
</dbReference>
<feature type="transmembrane region" description="Helical" evidence="1">
    <location>
        <begin position="233"/>
        <end position="252"/>
    </location>
</feature>
<dbReference type="Gene3D" id="3.90.550.10">
    <property type="entry name" value="Spore Coat Polysaccharide Biosynthesis Protein SpsA, Chain A"/>
    <property type="match status" value="1"/>
</dbReference>
<keyword evidence="1" id="KW-0812">Transmembrane</keyword>
<dbReference type="Pfam" id="PF00535">
    <property type="entry name" value="Glycos_transf_2"/>
    <property type="match status" value="1"/>
</dbReference>
<feature type="transmembrane region" description="Helical" evidence="1">
    <location>
        <begin position="264"/>
        <end position="284"/>
    </location>
</feature>
<name>A0ABV6Z2I0_UNCC1</name>
<evidence type="ECO:0000259" key="2">
    <source>
        <dbReference type="Pfam" id="PF00535"/>
    </source>
</evidence>
<sequence>MSGNPEISVLIASYNARSTIEACLQSLEHQTRSEIFETIVVDSSSDGTGEIVENDFPSVKIIRCSKRKFCGQARNIGLKIAKGKIIAFLDADCIASPTWIEELHKAHQLPDAVIGGSMFNAPLSSRVGWAYFFCEFSQWMPGRASGWLLYTAGCLSSYKREVFDQFGLFLKVPYGSDIDYHWRLNRQGIRIRFIPEITIAHIYDGTLGEFFRHEVKHGLHFALTRRKMRPFVLLNRIFYVLGSPLIPLKMLIQTTLQVLRTGSYRLEFLITLPQMLVGFIGWAIGDALGNIRTDNEILIREQNGE</sequence>
<organism evidence="3 4">
    <name type="scientific">candidate division CSSED10-310 bacterium</name>
    <dbReference type="NCBI Taxonomy" id="2855610"/>
    <lineage>
        <taxon>Bacteria</taxon>
        <taxon>Bacteria division CSSED10-310</taxon>
    </lineage>
</organism>
<keyword evidence="3" id="KW-0808">Transferase</keyword>
<dbReference type="EC" id="2.4.-.-" evidence="3"/>
<dbReference type="PANTHER" id="PTHR43685:SF3">
    <property type="entry name" value="SLR2126 PROTEIN"/>
    <property type="match status" value="1"/>
</dbReference>
<keyword evidence="3" id="KW-0328">Glycosyltransferase</keyword>
<dbReference type="InterPro" id="IPR001173">
    <property type="entry name" value="Glyco_trans_2-like"/>
</dbReference>
<dbReference type="GO" id="GO:0016757">
    <property type="term" value="F:glycosyltransferase activity"/>
    <property type="evidence" value="ECO:0007669"/>
    <property type="project" value="UniProtKB-KW"/>
</dbReference>
<dbReference type="EMBL" id="JBHPBY010000347">
    <property type="protein sequence ID" value="MFC1852667.1"/>
    <property type="molecule type" value="Genomic_DNA"/>
</dbReference>